<dbReference type="InterPro" id="IPR001761">
    <property type="entry name" value="Peripla_BP/Lac1_sug-bd_dom"/>
</dbReference>
<gene>
    <name evidence="5" type="ORF">EDD66_102204</name>
</gene>
<dbReference type="SUPFAM" id="SSF53822">
    <property type="entry name" value="Periplasmic binding protein-like I"/>
    <property type="match status" value="1"/>
</dbReference>
<dbReference type="Pfam" id="PF00356">
    <property type="entry name" value="LacI"/>
    <property type="match status" value="1"/>
</dbReference>
<accession>A0A3N1XZ69</accession>
<dbReference type="GO" id="GO:0000976">
    <property type="term" value="F:transcription cis-regulatory region binding"/>
    <property type="evidence" value="ECO:0007669"/>
    <property type="project" value="TreeGrafter"/>
</dbReference>
<dbReference type="CDD" id="cd06267">
    <property type="entry name" value="PBP1_LacI_sugar_binding-like"/>
    <property type="match status" value="1"/>
</dbReference>
<dbReference type="SMART" id="SM00354">
    <property type="entry name" value="HTH_LACI"/>
    <property type="match status" value="1"/>
</dbReference>
<evidence type="ECO:0000259" key="4">
    <source>
        <dbReference type="PROSITE" id="PS50932"/>
    </source>
</evidence>
<dbReference type="AlphaFoldDB" id="A0A3N1XZ69"/>
<dbReference type="CDD" id="cd01392">
    <property type="entry name" value="HTH_LacI"/>
    <property type="match status" value="1"/>
</dbReference>
<dbReference type="EMBL" id="RJVG01000002">
    <property type="protein sequence ID" value="ROR30552.1"/>
    <property type="molecule type" value="Genomic_DNA"/>
</dbReference>
<evidence type="ECO:0000313" key="5">
    <source>
        <dbReference type="EMBL" id="ROR30552.1"/>
    </source>
</evidence>
<dbReference type="OrthoDB" id="9796186at2"/>
<evidence type="ECO:0000256" key="3">
    <source>
        <dbReference type="ARBA" id="ARBA00023163"/>
    </source>
</evidence>
<evidence type="ECO:0000256" key="1">
    <source>
        <dbReference type="ARBA" id="ARBA00023015"/>
    </source>
</evidence>
<evidence type="ECO:0000256" key="2">
    <source>
        <dbReference type="ARBA" id="ARBA00023125"/>
    </source>
</evidence>
<dbReference type="SUPFAM" id="SSF47413">
    <property type="entry name" value="lambda repressor-like DNA-binding domains"/>
    <property type="match status" value="1"/>
</dbReference>
<sequence>MAATIKDIAQKTGLGLATISSYLNGGNLREKNREKIEQAIKELNFEVNETARGLKTNKTKTIGVVIPELNNVFCAEIIIEMEDILRQHGYATIICDCRTNKDIEKEAIDFLYRKRVDGIINMPVNVDGNHLKSFIKAKKPIILIDRKINGLDCDCVLVDNLTAVKDAIGILIKNGHSKIGIISGPEEIFTAQERLLGYRLALLEAGIVPEERFIAHGDYTIQGGMKCIEELIKKNPDMTAVFVSNYEMTMGTVIGINELGIKIPENISVIGFDNIEFARACKPKLAIVTQPTKKIGVNVAEIMLNRISGNPEDKKILKLQTGFLNGNSIQEVKLPSI</sequence>
<dbReference type="Pfam" id="PF00532">
    <property type="entry name" value="Peripla_BP_1"/>
    <property type="match status" value="1"/>
</dbReference>
<dbReference type="InterPro" id="IPR000843">
    <property type="entry name" value="HTH_LacI"/>
</dbReference>
<name>A0A3N1XZ69_9FIRM</name>
<dbReference type="PANTHER" id="PTHR30146:SF109">
    <property type="entry name" value="HTH-TYPE TRANSCRIPTIONAL REGULATOR GALS"/>
    <property type="match status" value="1"/>
</dbReference>
<dbReference type="GO" id="GO:0003700">
    <property type="term" value="F:DNA-binding transcription factor activity"/>
    <property type="evidence" value="ECO:0007669"/>
    <property type="project" value="TreeGrafter"/>
</dbReference>
<dbReference type="InterPro" id="IPR010982">
    <property type="entry name" value="Lambda_DNA-bd_dom_sf"/>
</dbReference>
<keyword evidence="6" id="KW-1185">Reference proteome</keyword>
<dbReference type="Gene3D" id="1.10.260.40">
    <property type="entry name" value="lambda repressor-like DNA-binding domains"/>
    <property type="match status" value="1"/>
</dbReference>
<protein>
    <submittedName>
        <fullName evidence="5">LacI family transcriptional regulator</fullName>
    </submittedName>
</protein>
<keyword evidence="3" id="KW-0804">Transcription</keyword>
<feature type="domain" description="HTH lacI-type" evidence="4">
    <location>
        <begin position="3"/>
        <end position="56"/>
    </location>
</feature>
<dbReference type="Proteomes" id="UP000273083">
    <property type="component" value="Unassembled WGS sequence"/>
</dbReference>
<dbReference type="PANTHER" id="PTHR30146">
    <property type="entry name" value="LACI-RELATED TRANSCRIPTIONAL REPRESSOR"/>
    <property type="match status" value="1"/>
</dbReference>
<dbReference type="Gene3D" id="3.40.50.2300">
    <property type="match status" value="2"/>
</dbReference>
<reference evidence="5 6" key="1">
    <citation type="submission" date="2018-11" db="EMBL/GenBank/DDBJ databases">
        <title>Genomic Encyclopedia of Type Strains, Phase IV (KMG-IV): sequencing the most valuable type-strain genomes for metagenomic binning, comparative biology and taxonomic classification.</title>
        <authorList>
            <person name="Goeker M."/>
        </authorList>
    </citation>
    <scope>NUCLEOTIDE SEQUENCE [LARGE SCALE GENOMIC DNA]</scope>
    <source>
        <strain evidence="5 6">DSM 26537</strain>
    </source>
</reference>
<comment type="caution">
    <text evidence="5">The sequence shown here is derived from an EMBL/GenBank/DDBJ whole genome shotgun (WGS) entry which is preliminary data.</text>
</comment>
<keyword evidence="1" id="KW-0805">Transcription regulation</keyword>
<dbReference type="InterPro" id="IPR028082">
    <property type="entry name" value="Peripla_BP_I"/>
</dbReference>
<keyword evidence="2" id="KW-0238">DNA-binding</keyword>
<proteinExistence type="predicted"/>
<dbReference type="RefSeq" id="WP_123608249.1">
    <property type="nucleotide sequence ID" value="NZ_RJVG01000002.1"/>
</dbReference>
<dbReference type="PROSITE" id="PS50932">
    <property type="entry name" value="HTH_LACI_2"/>
    <property type="match status" value="1"/>
</dbReference>
<evidence type="ECO:0000313" key="6">
    <source>
        <dbReference type="Proteomes" id="UP000273083"/>
    </source>
</evidence>
<organism evidence="5 6">
    <name type="scientific">Mobilisporobacter senegalensis</name>
    <dbReference type="NCBI Taxonomy" id="1329262"/>
    <lineage>
        <taxon>Bacteria</taxon>
        <taxon>Bacillati</taxon>
        <taxon>Bacillota</taxon>
        <taxon>Clostridia</taxon>
        <taxon>Lachnospirales</taxon>
        <taxon>Lachnospiraceae</taxon>
        <taxon>Mobilisporobacter</taxon>
    </lineage>
</organism>